<protein>
    <submittedName>
        <fullName evidence="2">Uncharacterized protein</fullName>
    </submittedName>
</protein>
<dbReference type="Proteomes" id="UP000765509">
    <property type="component" value="Unassembled WGS sequence"/>
</dbReference>
<comment type="caution">
    <text evidence="2">The sequence shown here is derived from an EMBL/GenBank/DDBJ whole genome shotgun (WGS) entry which is preliminary data.</text>
</comment>
<evidence type="ECO:0000256" key="1">
    <source>
        <dbReference type="SAM" id="MobiDB-lite"/>
    </source>
</evidence>
<accession>A0A9Q3D443</accession>
<dbReference type="AlphaFoldDB" id="A0A9Q3D443"/>
<gene>
    <name evidence="2" type="ORF">O181_036204</name>
</gene>
<dbReference type="OrthoDB" id="8029976at2759"/>
<feature type="compositionally biased region" description="Basic residues" evidence="1">
    <location>
        <begin position="78"/>
        <end position="97"/>
    </location>
</feature>
<reference evidence="2" key="1">
    <citation type="submission" date="2021-03" db="EMBL/GenBank/DDBJ databases">
        <title>Draft genome sequence of rust myrtle Austropuccinia psidii MF-1, a brazilian biotype.</title>
        <authorList>
            <person name="Quecine M.C."/>
            <person name="Pachon D.M.R."/>
            <person name="Bonatelli M.L."/>
            <person name="Correr F.H."/>
            <person name="Franceschini L.M."/>
            <person name="Leite T.F."/>
            <person name="Margarido G.R.A."/>
            <person name="Almeida C.A."/>
            <person name="Ferrarezi J.A."/>
            <person name="Labate C.A."/>
        </authorList>
    </citation>
    <scope>NUCLEOTIDE SEQUENCE</scope>
    <source>
        <strain evidence="2">MF-1</strain>
    </source>
</reference>
<evidence type="ECO:0000313" key="2">
    <source>
        <dbReference type="EMBL" id="MBW0496489.1"/>
    </source>
</evidence>
<organism evidence="2 3">
    <name type="scientific">Austropuccinia psidii MF-1</name>
    <dbReference type="NCBI Taxonomy" id="1389203"/>
    <lineage>
        <taxon>Eukaryota</taxon>
        <taxon>Fungi</taxon>
        <taxon>Dikarya</taxon>
        <taxon>Basidiomycota</taxon>
        <taxon>Pucciniomycotina</taxon>
        <taxon>Pucciniomycetes</taxon>
        <taxon>Pucciniales</taxon>
        <taxon>Sphaerophragmiaceae</taxon>
        <taxon>Austropuccinia</taxon>
    </lineage>
</organism>
<sequence length="135" mass="15529">MHSYVKFLPLNEDLVKNPKLVLSKLQAFHDNSSSKKKSILPSASALLSKSGYPYKITFFCSNGKHYPKCTPHRKHQCYAKNPHLRRPPQNNKRKNKTSAHLSTSQALFTRNKVDVKPQELIIDCGETHKMFNSHR</sequence>
<keyword evidence="3" id="KW-1185">Reference proteome</keyword>
<evidence type="ECO:0000313" key="3">
    <source>
        <dbReference type="Proteomes" id="UP000765509"/>
    </source>
</evidence>
<dbReference type="EMBL" id="AVOT02013647">
    <property type="protein sequence ID" value="MBW0496489.1"/>
    <property type="molecule type" value="Genomic_DNA"/>
</dbReference>
<feature type="region of interest" description="Disordered" evidence="1">
    <location>
        <begin position="78"/>
        <end position="104"/>
    </location>
</feature>
<name>A0A9Q3D443_9BASI</name>
<proteinExistence type="predicted"/>